<feature type="domain" description="Ribosomal RNA methyltransferase FtsJ" evidence="8">
    <location>
        <begin position="53"/>
        <end position="253"/>
    </location>
</feature>
<accession>A0A0D6LUR0</accession>
<keyword evidence="5 7" id="KW-0949">S-adenosyl-L-methionine</keyword>
<evidence type="ECO:0000256" key="1">
    <source>
        <dbReference type="ARBA" id="ARBA00009258"/>
    </source>
</evidence>
<evidence type="ECO:0000256" key="2">
    <source>
        <dbReference type="ARBA" id="ARBA00022552"/>
    </source>
</evidence>
<comment type="similarity">
    <text evidence="1">Belongs to the class I-like SAM-binding methyltransferase superfamily. RNA methyltransferase RlmE family.</text>
</comment>
<dbReference type="SUPFAM" id="SSF53335">
    <property type="entry name" value="S-adenosyl-L-methionine-dependent methyltransferases"/>
    <property type="match status" value="1"/>
</dbReference>
<dbReference type="Pfam" id="PF01728">
    <property type="entry name" value="FtsJ"/>
    <property type="match status" value="1"/>
</dbReference>
<reference evidence="9 10" key="1">
    <citation type="submission" date="2013-05" db="EMBL/GenBank/DDBJ databases">
        <title>Draft genome of the parasitic nematode Anyclostoma ceylanicum.</title>
        <authorList>
            <person name="Mitreva M."/>
        </authorList>
    </citation>
    <scope>NUCLEOTIDE SEQUENCE [LARGE SCALE GENOMIC DNA]</scope>
</reference>
<evidence type="ECO:0000313" key="10">
    <source>
        <dbReference type="Proteomes" id="UP000054495"/>
    </source>
</evidence>
<dbReference type="InterPro" id="IPR002877">
    <property type="entry name" value="RNA_MeTrfase_FtsJ_dom"/>
</dbReference>
<dbReference type="AlphaFoldDB" id="A0A0D6LUR0"/>
<organism evidence="9 10">
    <name type="scientific">Ancylostoma ceylanicum</name>
    <dbReference type="NCBI Taxonomy" id="53326"/>
    <lineage>
        <taxon>Eukaryota</taxon>
        <taxon>Metazoa</taxon>
        <taxon>Ecdysozoa</taxon>
        <taxon>Nematoda</taxon>
        <taxon>Chromadorea</taxon>
        <taxon>Rhabditida</taxon>
        <taxon>Rhabditina</taxon>
        <taxon>Rhabditomorpha</taxon>
        <taxon>Strongyloidea</taxon>
        <taxon>Ancylostomatidae</taxon>
        <taxon>Ancylostomatinae</taxon>
        <taxon>Ancylostoma</taxon>
    </lineage>
</organism>
<evidence type="ECO:0000313" key="9">
    <source>
        <dbReference type="EMBL" id="EPB73796.1"/>
    </source>
</evidence>
<evidence type="ECO:0000259" key="8">
    <source>
        <dbReference type="Pfam" id="PF01728"/>
    </source>
</evidence>
<dbReference type="Proteomes" id="UP000054495">
    <property type="component" value="Unassembled WGS sequence"/>
</dbReference>
<dbReference type="InterPro" id="IPR050082">
    <property type="entry name" value="RNA_methyltr_RlmE"/>
</dbReference>
<dbReference type="PIRSF" id="PIRSF005461">
    <property type="entry name" value="23S_rRNA_mtase"/>
    <property type="match status" value="1"/>
</dbReference>
<evidence type="ECO:0000256" key="5">
    <source>
        <dbReference type="ARBA" id="ARBA00022691"/>
    </source>
</evidence>
<proteinExistence type="inferred from homology"/>
<dbReference type="GO" id="GO:0008650">
    <property type="term" value="F:rRNA (uridine-2'-O-)-methyltransferase activity"/>
    <property type="evidence" value="ECO:0007669"/>
    <property type="project" value="TreeGrafter"/>
</dbReference>
<dbReference type="PANTHER" id="PTHR10920">
    <property type="entry name" value="RIBOSOMAL RNA METHYLTRANSFERASE"/>
    <property type="match status" value="1"/>
</dbReference>
<keyword evidence="3 9" id="KW-0489">Methyltransferase</keyword>
<gene>
    <name evidence="9" type="ORF">ANCCEY_07133</name>
</gene>
<evidence type="ECO:0000256" key="3">
    <source>
        <dbReference type="ARBA" id="ARBA00022603"/>
    </source>
</evidence>
<dbReference type="InterPro" id="IPR015507">
    <property type="entry name" value="rRNA-MeTfrase_E"/>
</dbReference>
<evidence type="ECO:0000256" key="7">
    <source>
        <dbReference type="PIRSR" id="PIRSR005461-1"/>
    </source>
</evidence>
<keyword evidence="2" id="KW-0698">rRNA processing</keyword>
<evidence type="ECO:0000256" key="4">
    <source>
        <dbReference type="ARBA" id="ARBA00022679"/>
    </source>
</evidence>
<dbReference type="GO" id="GO:0005739">
    <property type="term" value="C:mitochondrion"/>
    <property type="evidence" value="ECO:0007669"/>
    <property type="project" value="TreeGrafter"/>
</dbReference>
<dbReference type="EMBL" id="KE124971">
    <property type="protein sequence ID" value="EPB73796.1"/>
    <property type="molecule type" value="Genomic_DNA"/>
</dbReference>
<dbReference type="HAMAP" id="MF_01547">
    <property type="entry name" value="RNA_methyltr_E"/>
    <property type="match status" value="1"/>
</dbReference>
<sequence length="255" mass="28457">MGYATTCGQFAQLCLPATSTCRFFASKAKANTMKYLRRQATDEFAAKAREHSYRARSAFKLIEIDDRFEVLKPGMTVLDVGCAPGSWCQVVVERCGLKAKTSTGYLLGVDLQYWLNPEFQVVPPIPGADIISMSDITAKETQKLISQKLNGRIVDVVLSDMAPNPSGDPATDHLRLTNLCRAVFHLFAPPLESSDPPLFRLSPDGKYVCKMWDGAERKSFMVELLKYFRQVRTVKPKSSRDASAELYLLCTGRNK</sequence>
<feature type="active site" description="Proton acceptor" evidence="7">
    <location>
        <position position="210"/>
    </location>
</feature>
<dbReference type="PANTHER" id="PTHR10920:SF18">
    <property type="entry name" value="RRNA METHYLTRANSFERASE 2, MITOCHONDRIAL"/>
    <property type="match status" value="1"/>
</dbReference>
<evidence type="ECO:0000256" key="6">
    <source>
        <dbReference type="ARBA" id="ARBA00041184"/>
    </source>
</evidence>
<dbReference type="InterPro" id="IPR029063">
    <property type="entry name" value="SAM-dependent_MTases_sf"/>
</dbReference>
<name>A0A0D6LUR0_9BILA</name>
<keyword evidence="10" id="KW-1185">Reference proteome</keyword>
<keyword evidence="4 9" id="KW-0808">Transferase</keyword>
<dbReference type="Gene3D" id="3.40.50.150">
    <property type="entry name" value="Vaccinia Virus protein VP39"/>
    <property type="match status" value="1"/>
</dbReference>
<protein>
    <recommendedName>
        <fullName evidence="6">rRNA methyltransferase 2, mitochondrial</fullName>
    </recommendedName>
</protein>